<organism evidence="11 12">
    <name type="scientific">Toxocara canis</name>
    <name type="common">Canine roundworm</name>
    <dbReference type="NCBI Taxonomy" id="6265"/>
    <lineage>
        <taxon>Eukaryota</taxon>
        <taxon>Metazoa</taxon>
        <taxon>Ecdysozoa</taxon>
        <taxon>Nematoda</taxon>
        <taxon>Chromadorea</taxon>
        <taxon>Rhabditida</taxon>
        <taxon>Spirurina</taxon>
        <taxon>Ascaridomorpha</taxon>
        <taxon>Ascaridoidea</taxon>
        <taxon>Toxocaridae</taxon>
        <taxon>Toxocara</taxon>
    </lineage>
</organism>
<dbReference type="PANTHER" id="PTHR14083:SF0">
    <property type="entry name" value="YIP1D-INTERACTING FACTOR 1, ISOFORM C"/>
    <property type="match status" value="1"/>
</dbReference>
<evidence type="ECO:0000256" key="6">
    <source>
        <dbReference type="ARBA" id="ARBA00022989"/>
    </source>
</evidence>
<keyword evidence="5 9" id="KW-0653">Protein transport</keyword>
<evidence type="ECO:0000313" key="12">
    <source>
        <dbReference type="WBParaSite" id="TCNE_0000092201-mRNA-1"/>
    </source>
</evidence>
<comment type="subcellular location">
    <subcellularLocation>
        <location evidence="9">Endoplasmic reticulum membrane</location>
        <topology evidence="9">Multi-pass membrane protein</topology>
    </subcellularLocation>
    <subcellularLocation>
        <location evidence="9">Golgi apparatus membrane</location>
        <topology evidence="9">Multi-pass membrane protein</topology>
    </subcellularLocation>
</comment>
<accession>A0A183TXF3</accession>
<comment type="caution">
    <text evidence="9">Lacks conserved residue(s) required for the propagation of feature annotation.</text>
</comment>
<keyword evidence="6 9" id="KW-1133">Transmembrane helix</keyword>
<evidence type="ECO:0000256" key="2">
    <source>
        <dbReference type="ARBA" id="ARBA00022448"/>
    </source>
</evidence>
<evidence type="ECO:0000256" key="8">
    <source>
        <dbReference type="ARBA" id="ARBA00023136"/>
    </source>
</evidence>
<dbReference type="InterPro" id="IPR005578">
    <property type="entry name" value="Yif1_fam"/>
</dbReference>
<evidence type="ECO:0000256" key="3">
    <source>
        <dbReference type="ARBA" id="ARBA00022692"/>
    </source>
</evidence>
<feature type="transmembrane region" description="Helical" evidence="9">
    <location>
        <begin position="139"/>
        <end position="157"/>
    </location>
</feature>
<dbReference type="WBParaSite" id="TCNE_0000092201-mRNA-1">
    <property type="protein sequence ID" value="TCNE_0000092201-mRNA-1"/>
    <property type="gene ID" value="TCNE_0000092201"/>
</dbReference>
<evidence type="ECO:0000256" key="5">
    <source>
        <dbReference type="ARBA" id="ARBA00022927"/>
    </source>
</evidence>
<keyword evidence="2 9" id="KW-0813">Transport</keyword>
<dbReference type="EMBL" id="UYWY01000555">
    <property type="protein sequence ID" value="VDM25126.1"/>
    <property type="molecule type" value="Genomic_DNA"/>
</dbReference>
<gene>
    <name evidence="10" type="ORF">TCNE_LOCUS923</name>
</gene>
<evidence type="ECO:0000256" key="9">
    <source>
        <dbReference type="RuleBase" id="RU368073"/>
    </source>
</evidence>
<comment type="function">
    <text evidence="9">Has a role in transport between endoplasmic reticulum and Golgi.</text>
</comment>
<keyword evidence="8 9" id="KW-0472">Membrane</keyword>
<evidence type="ECO:0000313" key="10">
    <source>
        <dbReference type="EMBL" id="VDM25126.1"/>
    </source>
</evidence>
<comment type="similarity">
    <text evidence="1 9">Belongs to the YIF1 family.</text>
</comment>
<dbReference type="GO" id="GO:0015031">
    <property type="term" value="P:protein transport"/>
    <property type="evidence" value="ECO:0007669"/>
    <property type="project" value="UniProtKB-KW"/>
</dbReference>
<dbReference type="Pfam" id="PF03878">
    <property type="entry name" value="YIF1"/>
    <property type="match status" value="1"/>
</dbReference>
<sequence>MCTYWDPTEWCCYYDWTVLCDSPGAPTPSRYDVNAPDLYIPLMAFITYCRVPSPLEPMSLSRNGDSESEADTQQQCGTLPKAATSCRQVLSHTAAPSTSSSDPNQHCDMLFIILRTVNSFLLDVHSRCNNCGESKKRKLGVVLFISFTEPFIIWWLASGVTAFVAGKFDFAWLTLSGIGLCEVAKKGQLPLLADCVIDYGAVLKMPQARHTTWHLTQHVRCSR</sequence>
<dbReference type="GO" id="GO:0005789">
    <property type="term" value="C:endoplasmic reticulum membrane"/>
    <property type="evidence" value="ECO:0007669"/>
    <property type="project" value="UniProtKB-SubCell"/>
</dbReference>
<keyword evidence="4 9" id="KW-0256">Endoplasmic reticulum</keyword>
<dbReference type="PANTHER" id="PTHR14083">
    <property type="entry name" value="YIP1 INTERACTING FACTOR HOMOLOG YIF1 PROTEIN"/>
    <property type="match status" value="1"/>
</dbReference>
<dbReference type="Proteomes" id="UP000050794">
    <property type="component" value="Unassembled WGS sequence"/>
</dbReference>
<protein>
    <recommendedName>
        <fullName evidence="9">Protein YIF1</fullName>
    </recommendedName>
</protein>
<proteinExistence type="inferred from homology"/>
<keyword evidence="3 9" id="KW-0812">Transmembrane</keyword>
<evidence type="ECO:0000313" key="11">
    <source>
        <dbReference type="Proteomes" id="UP000050794"/>
    </source>
</evidence>
<dbReference type="GO" id="GO:0000139">
    <property type="term" value="C:Golgi membrane"/>
    <property type="evidence" value="ECO:0007669"/>
    <property type="project" value="UniProtKB-SubCell"/>
</dbReference>
<reference evidence="10 11" key="2">
    <citation type="submission" date="2018-11" db="EMBL/GenBank/DDBJ databases">
        <authorList>
            <consortium name="Pathogen Informatics"/>
        </authorList>
    </citation>
    <scope>NUCLEOTIDE SEQUENCE [LARGE SCALE GENOMIC DNA]</scope>
</reference>
<evidence type="ECO:0000256" key="7">
    <source>
        <dbReference type="ARBA" id="ARBA00023034"/>
    </source>
</evidence>
<keyword evidence="7 9" id="KW-0333">Golgi apparatus</keyword>
<dbReference type="GO" id="GO:0006888">
    <property type="term" value="P:endoplasmic reticulum to Golgi vesicle-mediated transport"/>
    <property type="evidence" value="ECO:0007669"/>
    <property type="project" value="UniProtKB-UniRule"/>
</dbReference>
<name>A0A183TXF3_TOXCA</name>
<reference evidence="12" key="1">
    <citation type="submission" date="2016-06" db="UniProtKB">
        <authorList>
            <consortium name="WormBaseParasite"/>
        </authorList>
    </citation>
    <scope>IDENTIFICATION</scope>
</reference>
<keyword evidence="11" id="KW-1185">Reference proteome</keyword>
<dbReference type="GO" id="GO:0005793">
    <property type="term" value="C:endoplasmic reticulum-Golgi intermediate compartment"/>
    <property type="evidence" value="ECO:0007669"/>
    <property type="project" value="UniProtKB-UniRule"/>
</dbReference>
<evidence type="ECO:0000256" key="4">
    <source>
        <dbReference type="ARBA" id="ARBA00022824"/>
    </source>
</evidence>
<evidence type="ECO:0000256" key="1">
    <source>
        <dbReference type="ARBA" id="ARBA00009727"/>
    </source>
</evidence>
<dbReference type="AlphaFoldDB" id="A0A183TXF3"/>
<dbReference type="GO" id="GO:0030134">
    <property type="term" value="C:COPII-coated ER to Golgi transport vesicle"/>
    <property type="evidence" value="ECO:0007669"/>
    <property type="project" value="TreeGrafter"/>
</dbReference>